<organism evidence="5">
    <name type="scientific">Enterobius vermicularis</name>
    <name type="common">Human pinworm</name>
    <dbReference type="NCBI Taxonomy" id="51028"/>
    <lineage>
        <taxon>Eukaryota</taxon>
        <taxon>Metazoa</taxon>
        <taxon>Ecdysozoa</taxon>
        <taxon>Nematoda</taxon>
        <taxon>Chromadorea</taxon>
        <taxon>Rhabditida</taxon>
        <taxon>Spirurina</taxon>
        <taxon>Oxyuridomorpha</taxon>
        <taxon>Oxyuroidea</taxon>
        <taxon>Oxyuridae</taxon>
        <taxon>Enterobius</taxon>
    </lineage>
</organism>
<protein>
    <submittedName>
        <fullName evidence="5">DNA ligase 1</fullName>
    </submittedName>
</protein>
<name>A0A0N4UVF3_ENTVE</name>
<feature type="signal peptide" evidence="2">
    <location>
        <begin position="1"/>
        <end position="17"/>
    </location>
</feature>
<evidence type="ECO:0000313" key="5">
    <source>
        <dbReference type="WBParaSite" id="EVEC_0000141801-mRNA-1"/>
    </source>
</evidence>
<gene>
    <name evidence="3" type="ORF">EVEC_LOCUS1126</name>
</gene>
<feature type="compositionally biased region" description="Basic residues" evidence="1">
    <location>
        <begin position="213"/>
        <end position="229"/>
    </location>
</feature>
<evidence type="ECO:0000256" key="1">
    <source>
        <dbReference type="SAM" id="MobiDB-lite"/>
    </source>
</evidence>
<evidence type="ECO:0000313" key="4">
    <source>
        <dbReference type="Proteomes" id="UP000274131"/>
    </source>
</evidence>
<sequence>MLFLIFCLLWSTAAVLSKEDDTQHNRFSESFRKVWQAALGHYGPQSDYNRHGRVNGFPGYQSPFLDAPEDFDDTKRQIINLMKPMFKAKTVSVQRKASSESNEDANIEKDYDIDDTPISTLRLSDSREASVSPVINNDKDLASREGGGKDSTQIRKKRGSSAQTLKKKEGEKDFMILLAEDEAPDTSEVEEKAVHVNTAGQVQTTLATTTVKPKQKNKRGKKHLKMLKNSKKDKSSEKINKPEVIETSKSDDDEKLKRVQVSAAKKLLRVKEFNGTALLHKKRRTQSLKKNQKKIQHDTEVIPHVKLYVPKANKNVTKVFGVRARGRKLHTVPGRRRLIDIRGRRKWKRPSKGKPLRKPVKSTQPIKKARQNLSVRRVAFAGRRQNRRRLNNRVVAKYRKNNRLKMHGTNVKRFHSVSRRKDVKKTSVANFHSRNHRRTGIRDRTKRLSPSCKSVFKYLVSDDGPSQVEAAFQQELEQLPWSEHSAAEQLIAELHTKTVLDMKANKAELNRLKTRVKLLQHHPIGRRMISSRKIAEWGSLKDFVHCMKQI</sequence>
<feature type="region of interest" description="Disordered" evidence="1">
    <location>
        <begin position="210"/>
        <end position="253"/>
    </location>
</feature>
<dbReference type="EMBL" id="UXUI01007172">
    <property type="protein sequence ID" value="VDD85983.1"/>
    <property type="molecule type" value="Genomic_DNA"/>
</dbReference>
<keyword evidence="2" id="KW-0732">Signal</keyword>
<keyword evidence="4" id="KW-1185">Reference proteome</keyword>
<reference evidence="3 4" key="2">
    <citation type="submission" date="2018-10" db="EMBL/GenBank/DDBJ databases">
        <authorList>
            <consortium name="Pathogen Informatics"/>
        </authorList>
    </citation>
    <scope>NUCLEOTIDE SEQUENCE [LARGE SCALE GENOMIC DNA]</scope>
</reference>
<feature type="compositionally biased region" description="Basic and acidic residues" evidence="1">
    <location>
        <begin position="230"/>
        <end position="253"/>
    </location>
</feature>
<feature type="region of interest" description="Disordered" evidence="1">
    <location>
        <begin position="124"/>
        <end position="167"/>
    </location>
</feature>
<dbReference type="Proteomes" id="UP000274131">
    <property type="component" value="Unassembled WGS sequence"/>
</dbReference>
<feature type="region of interest" description="Disordered" evidence="1">
    <location>
        <begin position="345"/>
        <end position="366"/>
    </location>
</feature>
<feature type="compositionally biased region" description="Basic and acidic residues" evidence="1">
    <location>
        <begin position="137"/>
        <end position="148"/>
    </location>
</feature>
<dbReference type="AlphaFoldDB" id="A0A0N4UVF3"/>
<evidence type="ECO:0000313" key="3">
    <source>
        <dbReference type="EMBL" id="VDD85983.1"/>
    </source>
</evidence>
<proteinExistence type="predicted"/>
<dbReference type="WBParaSite" id="EVEC_0000141801-mRNA-1">
    <property type="protein sequence ID" value="EVEC_0000141801-mRNA-1"/>
    <property type="gene ID" value="EVEC_0000141801"/>
</dbReference>
<accession>A0A0N4UVF3</accession>
<evidence type="ECO:0000256" key="2">
    <source>
        <dbReference type="SAM" id="SignalP"/>
    </source>
</evidence>
<reference evidence="5" key="1">
    <citation type="submission" date="2017-02" db="UniProtKB">
        <authorList>
            <consortium name="WormBaseParasite"/>
        </authorList>
    </citation>
    <scope>IDENTIFICATION</scope>
</reference>
<feature type="chain" id="PRO_5043122478" evidence="2">
    <location>
        <begin position="18"/>
        <end position="550"/>
    </location>
</feature>
<feature type="compositionally biased region" description="Basic residues" evidence="1">
    <location>
        <begin position="345"/>
        <end position="360"/>
    </location>
</feature>